<dbReference type="GO" id="GO:0003712">
    <property type="term" value="F:transcription coregulator activity"/>
    <property type="evidence" value="ECO:0007669"/>
    <property type="project" value="InterPro"/>
</dbReference>
<evidence type="ECO:0000256" key="8">
    <source>
        <dbReference type="ARBA" id="ARBA00023159"/>
    </source>
</evidence>
<comment type="subcellular location">
    <subcellularLocation>
        <location evidence="2">Nucleus</location>
    </subcellularLocation>
</comment>
<dbReference type="AlphaFoldDB" id="A0A4V3SAA6"/>
<evidence type="ECO:0000256" key="4">
    <source>
        <dbReference type="ARBA" id="ARBA00011837"/>
    </source>
</evidence>
<dbReference type="STRING" id="300112.A0A4V3SAA6"/>
<feature type="domain" description="VRR-NUC" evidence="12">
    <location>
        <begin position="571"/>
        <end position="648"/>
    </location>
</feature>
<dbReference type="GO" id="GO:0004518">
    <property type="term" value="F:nuclease activity"/>
    <property type="evidence" value="ECO:0007669"/>
    <property type="project" value="UniProtKB-KW"/>
</dbReference>
<dbReference type="InterPro" id="IPR014883">
    <property type="entry name" value="VRR_NUC"/>
</dbReference>
<dbReference type="GO" id="GO:0006357">
    <property type="term" value="P:regulation of transcription by RNA polymerase II"/>
    <property type="evidence" value="ECO:0007669"/>
    <property type="project" value="InterPro"/>
</dbReference>
<comment type="caution">
    <text evidence="13">The sequence shown here is derived from an EMBL/GenBank/DDBJ whole genome shotgun (WGS) entry which is preliminary data.</text>
</comment>
<dbReference type="GO" id="GO:0000978">
    <property type="term" value="F:RNA polymerase II cis-regulatory region sequence-specific DNA binding"/>
    <property type="evidence" value="ECO:0007669"/>
    <property type="project" value="TreeGrafter"/>
</dbReference>
<evidence type="ECO:0000256" key="9">
    <source>
        <dbReference type="ARBA" id="ARBA00023163"/>
    </source>
</evidence>
<dbReference type="InterPro" id="IPR049132">
    <property type="entry name" value="FAN1-like_euk"/>
</dbReference>
<gene>
    <name evidence="13" type="ORF">DBV15_08676</name>
</gene>
<dbReference type="InterPro" id="IPR019364">
    <property type="entry name" value="Mediatior_Med8_fun/met"/>
</dbReference>
<dbReference type="Gene3D" id="1.20.58.1710">
    <property type="match status" value="1"/>
</dbReference>
<dbReference type="Pfam" id="PF21170">
    <property type="entry name" value="FAN1_TPR"/>
    <property type="match status" value="1"/>
</dbReference>
<comment type="cofactor">
    <cofactor evidence="1">
        <name>Mg(2+)</name>
        <dbReference type="ChEBI" id="CHEBI:18420"/>
    </cofactor>
</comment>
<dbReference type="PANTHER" id="PTHR13074">
    <property type="entry name" value="MEDIATOR OF RNA POLYMERASE II TRANSCRIPTION SUBUNIT 8"/>
    <property type="match status" value="1"/>
</dbReference>
<evidence type="ECO:0000256" key="3">
    <source>
        <dbReference type="ARBA" id="ARBA00005716"/>
    </source>
</evidence>
<keyword evidence="5" id="KW-0540">Nuclease</keyword>
<feature type="compositionally biased region" description="Polar residues" evidence="11">
    <location>
        <begin position="103"/>
        <end position="115"/>
    </location>
</feature>
<dbReference type="SMART" id="SM00990">
    <property type="entry name" value="VRR_NUC"/>
    <property type="match status" value="1"/>
</dbReference>
<proteinExistence type="inferred from homology"/>
<comment type="similarity">
    <text evidence="3">Belongs to the Mediator complex subunit 8 family.</text>
</comment>
<dbReference type="Pfam" id="PF10232">
    <property type="entry name" value="Med8"/>
    <property type="match status" value="1"/>
</dbReference>
<comment type="subunit">
    <text evidence="4">Component of the Mediator complex.</text>
</comment>
<evidence type="ECO:0000256" key="11">
    <source>
        <dbReference type="SAM" id="MobiDB-lite"/>
    </source>
</evidence>
<dbReference type="Pfam" id="PF08774">
    <property type="entry name" value="VRR_NUC"/>
    <property type="match status" value="1"/>
</dbReference>
<keyword evidence="10" id="KW-0539">Nucleus</keyword>
<dbReference type="CDD" id="cd22326">
    <property type="entry name" value="FAN1-like"/>
    <property type="match status" value="1"/>
</dbReference>
<keyword evidence="14" id="KW-1185">Reference proteome</keyword>
<accession>A0A4V3SAA6</accession>
<evidence type="ECO:0000256" key="2">
    <source>
        <dbReference type="ARBA" id="ARBA00004123"/>
    </source>
</evidence>
<keyword evidence="8" id="KW-0010">Activator</keyword>
<dbReference type="EMBL" id="QBLH01002515">
    <property type="protein sequence ID" value="TGZ48264.1"/>
    <property type="molecule type" value="Genomic_DNA"/>
</dbReference>
<feature type="compositionally biased region" description="Polar residues" evidence="11">
    <location>
        <begin position="673"/>
        <end position="682"/>
    </location>
</feature>
<feature type="region of interest" description="Disordered" evidence="11">
    <location>
        <begin position="18"/>
        <end position="162"/>
    </location>
</feature>
<evidence type="ECO:0000259" key="12">
    <source>
        <dbReference type="SMART" id="SM00990"/>
    </source>
</evidence>
<feature type="region of interest" description="Disordered" evidence="11">
    <location>
        <begin position="673"/>
        <end position="718"/>
    </location>
</feature>
<keyword evidence="9" id="KW-0804">Transcription</keyword>
<reference evidence="13 14" key="1">
    <citation type="journal article" date="2019" name="Philos. Trans. R. Soc. Lond., B, Biol. Sci.">
        <title>Ant behaviour and brain gene expression of defending hosts depend on the ecological success of the intruding social parasite.</title>
        <authorList>
            <person name="Kaur R."/>
            <person name="Stoldt M."/>
            <person name="Jongepier E."/>
            <person name="Feldmeyer B."/>
            <person name="Menzel F."/>
            <person name="Bornberg-Bauer E."/>
            <person name="Foitzik S."/>
        </authorList>
    </citation>
    <scope>NUCLEOTIDE SEQUENCE [LARGE SCALE GENOMIC DNA]</scope>
    <source>
        <tissue evidence="13">Whole body</tissue>
    </source>
</reference>
<evidence type="ECO:0000256" key="6">
    <source>
        <dbReference type="ARBA" id="ARBA00022801"/>
    </source>
</evidence>
<dbReference type="GO" id="GO:0070847">
    <property type="term" value="C:core mediator complex"/>
    <property type="evidence" value="ECO:0007669"/>
    <property type="project" value="TreeGrafter"/>
</dbReference>
<dbReference type="Proteomes" id="UP000310200">
    <property type="component" value="Unassembled WGS sequence"/>
</dbReference>
<evidence type="ECO:0000256" key="10">
    <source>
        <dbReference type="ARBA" id="ARBA00023242"/>
    </source>
</evidence>
<keyword evidence="7" id="KW-0805">Transcription regulation</keyword>
<keyword evidence="6" id="KW-0378">Hydrolase</keyword>
<feature type="compositionally biased region" description="Polar residues" evidence="11">
    <location>
        <begin position="123"/>
        <end position="135"/>
    </location>
</feature>
<evidence type="ECO:0000313" key="14">
    <source>
        <dbReference type="Proteomes" id="UP000310200"/>
    </source>
</evidence>
<name>A0A4V3SAA6_9HYME</name>
<dbReference type="PANTHER" id="PTHR13074:SF9">
    <property type="entry name" value="MEDIATOR OF RNA POLYMERASE II TRANSCRIPTION SUBUNIT 8"/>
    <property type="match status" value="1"/>
</dbReference>
<dbReference type="GO" id="GO:0016592">
    <property type="term" value="C:mediator complex"/>
    <property type="evidence" value="ECO:0007669"/>
    <property type="project" value="InterPro"/>
</dbReference>
<evidence type="ECO:0000256" key="1">
    <source>
        <dbReference type="ARBA" id="ARBA00001946"/>
    </source>
</evidence>
<dbReference type="InterPro" id="IPR049126">
    <property type="entry name" value="FAN1-like_TPR"/>
</dbReference>
<dbReference type="GO" id="GO:0016788">
    <property type="term" value="F:hydrolase activity, acting on ester bonds"/>
    <property type="evidence" value="ECO:0007669"/>
    <property type="project" value="InterPro"/>
</dbReference>
<sequence>MDPEHFSNTMAQTRIDQFYKVTSSSKKPESVNVKRSSTVRSPVRGKMKRRQVSDLSTTCCVRKKKEKHAYSCKTSEKQKQDVVSSASETPQRSSKADVYNGPTKVTGNGIVTSPPTVDEHASPITSQQRTPTSHSGAKFTPKTASPIKDALDRSPGRAKTARRKLFKDKTVESISVMINNLNLAKEGAIANTDIDLEKAYSNGRFNYQYNPIDTTVTTRYEINDVVVPTDMYSLHFFQVIVTVFSNPINCGYFTQDELDLIFSLITLQKPAQALFIRMLKRKHTWHRISNINLQNSNLPHYIRHFMPGYMWLKVLSKSIDAFKKMKETMPLAIEFLRMLINQDCHMKHRKGQWYSELIKIEMVHRKNLEDSVAVLSDAMTYESLTEVDRLDLLDRAEKIVKRKSGISEHAKAFVKRMLDNGFRTQLTSPNSTTIKGTLCGNASQRKSVWRISNGVDQQTYGSVESLALYYYKCEGYVKGMHCEGAFPITLFATLFWDEIYDMKIPGAWVSLYQDAPLDLYSSEFYKNRKKQIDMKLQMVRKYDSEKLSKHLKREFELHCEYKSIAQGNIFNDSSSLQEVAFCLGVEGVVGICERLIYNFPLWKAGFPDIFYKIVEVKGPGDSLSTKQKLWLDYLNQLGLNTEVCYCESDVNSKGQTRNDRRDLVLTIGQLDTLSTTSPQPTQHPARPADPASQRQRSAEPTERSAVSGARQGSARAPRELITIRQDRRRLARFACDERNGRVKFAVIVFDDKTYVMQREEKQLDSALEAIIMRVNDLKTAIAAMIFKVEHEYETLNWPNFLDNFALISGHLTSLSKILGHDKAPNLRNLTVLPLRLSPEKDEDLLRLTENRIPTFAHDLVPDYLRTKLEPQAEQKMMQLEAKAANVNIDTSHKQMTQYTKVIGHVWDIANKAREDWEGEVSTRATQAQTSSAADTHALLAAVGMGKGLKSDSIQMVQSGVNPVANSMMVGRPGNQQQTAGQGPLGNPPMGQINKAPSAIKTNIKAASQIHPYR</sequence>
<feature type="compositionally biased region" description="Polar residues" evidence="11">
    <location>
        <begin position="81"/>
        <end position="93"/>
    </location>
</feature>
<evidence type="ECO:0000256" key="5">
    <source>
        <dbReference type="ARBA" id="ARBA00022722"/>
    </source>
</evidence>
<evidence type="ECO:0000313" key="13">
    <source>
        <dbReference type="EMBL" id="TGZ48264.1"/>
    </source>
</evidence>
<evidence type="ECO:0000256" key="7">
    <source>
        <dbReference type="ARBA" id="ARBA00023015"/>
    </source>
</evidence>
<protein>
    <recommendedName>
        <fullName evidence="12">VRR-NUC domain-containing protein</fullName>
    </recommendedName>
</protein>
<organism evidence="13 14">
    <name type="scientific">Temnothorax longispinosus</name>
    <dbReference type="NCBI Taxonomy" id="300112"/>
    <lineage>
        <taxon>Eukaryota</taxon>
        <taxon>Metazoa</taxon>
        <taxon>Ecdysozoa</taxon>
        <taxon>Arthropoda</taxon>
        <taxon>Hexapoda</taxon>
        <taxon>Insecta</taxon>
        <taxon>Pterygota</taxon>
        <taxon>Neoptera</taxon>
        <taxon>Endopterygota</taxon>
        <taxon>Hymenoptera</taxon>
        <taxon>Apocrita</taxon>
        <taxon>Aculeata</taxon>
        <taxon>Formicoidea</taxon>
        <taxon>Formicidae</taxon>
        <taxon>Myrmicinae</taxon>
        <taxon>Temnothorax</taxon>
    </lineage>
</organism>